<evidence type="ECO:0008006" key="4">
    <source>
        <dbReference type="Google" id="ProtNLM"/>
    </source>
</evidence>
<dbReference type="GO" id="GO:0006974">
    <property type="term" value="P:DNA damage response"/>
    <property type="evidence" value="ECO:0007669"/>
    <property type="project" value="TreeGrafter"/>
</dbReference>
<organism evidence="2 3">
    <name type="scientific">Hydrogenophaga taeniospiralis CCUG 15921</name>
    <dbReference type="NCBI Taxonomy" id="1281780"/>
    <lineage>
        <taxon>Bacteria</taxon>
        <taxon>Pseudomonadati</taxon>
        <taxon>Pseudomonadota</taxon>
        <taxon>Betaproteobacteria</taxon>
        <taxon>Burkholderiales</taxon>
        <taxon>Comamonadaceae</taxon>
        <taxon>Hydrogenophaga</taxon>
    </lineage>
</organism>
<dbReference type="InterPro" id="IPR007497">
    <property type="entry name" value="SIMPL/DUF541"/>
</dbReference>
<sequence>MAGQSGAVAPPFSGSQNMNTLSRLIAALLVGAGIAAAGFAVSQGLERFRMSDRSVTVKGLAEKDVESDFAIWTLSFRRAGSDFGSVQQALAADRDKVLAFLQQRGFTEAEVEARPLQVQDLFAREYAQGNQPLRFNGTGQVLVKSARVGEVEKAALAVDPLIQSGMQLGGDGEGATGPRYQLRGFNDIKAPLLAEATRNAREQADKFAAEAGARLGPLKNANQGAIRITGDDGNDYDDGSSRTKRLRVVSTFEYELE</sequence>
<keyword evidence="1" id="KW-1133">Transmembrane helix</keyword>
<dbReference type="PANTHER" id="PTHR34387">
    <property type="entry name" value="SLR1258 PROTEIN"/>
    <property type="match status" value="1"/>
</dbReference>
<feature type="transmembrane region" description="Helical" evidence="1">
    <location>
        <begin position="20"/>
        <end position="41"/>
    </location>
</feature>
<keyword evidence="1" id="KW-0472">Membrane</keyword>
<dbReference type="AlphaFoldDB" id="A0A9X4SHL4"/>
<dbReference type="Proteomes" id="UP001152876">
    <property type="component" value="Unassembled WGS sequence"/>
</dbReference>
<dbReference type="PANTHER" id="PTHR34387:SF2">
    <property type="entry name" value="SLR1258 PROTEIN"/>
    <property type="match status" value="1"/>
</dbReference>
<protein>
    <recommendedName>
        <fullName evidence="4">SIMPL domain-containing protein</fullName>
    </recommendedName>
</protein>
<dbReference type="PIRSF" id="PIRSF029033">
    <property type="entry name" value="UCP029033"/>
    <property type="match status" value="1"/>
</dbReference>
<comment type="caution">
    <text evidence="2">The sequence shown here is derived from an EMBL/GenBank/DDBJ whole genome shotgun (WGS) entry which is preliminary data.</text>
</comment>
<keyword evidence="3" id="KW-1185">Reference proteome</keyword>
<dbReference type="InterPro" id="IPR016907">
    <property type="entry name" value="UCP029033"/>
</dbReference>
<accession>A0A9X4SHL4</accession>
<evidence type="ECO:0000256" key="1">
    <source>
        <dbReference type="SAM" id="Phobius"/>
    </source>
</evidence>
<evidence type="ECO:0000313" key="3">
    <source>
        <dbReference type="Proteomes" id="UP001152876"/>
    </source>
</evidence>
<proteinExistence type="predicted"/>
<gene>
    <name evidence="2" type="ORF">H010_22979</name>
</gene>
<dbReference type="EMBL" id="AOGK01000031">
    <property type="protein sequence ID" value="MDG5978136.1"/>
    <property type="molecule type" value="Genomic_DNA"/>
</dbReference>
<evidence type="ECO:0000313" key="2">
    <source>
        <dbReference type="EMBL" id="MDG5978136.1"/>
    </source>
</evidence>
<dbReference type="Pfam" id="PF04402">
    <property type="entry name" value="SIMPL"/>
    <property type="match status" value="1"/>
</dbReference>
<keyword evidence="1" id="KW-0812">Transmembrane</keyword>
<reference evidence="2" key="1">
    <citation type="submission" date="2013-01" db="EMBL/GenBank/DDBJ databases">
        <title>Genome draft of Hydrogenophaga taeniospiralis 2K1.</title>
        <authorList>
            <person name="Gomila M."/>
            <person name="Lalucat J."/>
        </authorList>
    </citation>
    <scope>NUCLEOTIDE SEQUENCE</scope>
    <source>
        <strain evidence="2">CCUG 15921</strain>
    </source>
</reference>
<dbReference type="InterPro" id="IPR052022">
    <property type="entry name" value="26kDa_periplasmic_antigen"/>
</dbReference>
<name>A0A9X4SHL4_9BURK</name>